<protein>
    <submittedName>
        <fullName evidence="2">Uncharacterized protein</fullName>
    </submittedName>
</protein>
<evidence type="ECO:0000313" key="3">
    <source>
        <dbReference type="Proteomes" id="UP001497453"/>
    </source>
</evidence>
<reference evidence="3" key="1">
    <citation type="submission" date="2024-04" db="EMBL/GenBank/DDBJ databases">
        <authorList>
            <person name="Shaw F."/>
            <person name="Minotto A."/>
        </authorList>
    </citation>
    <scope>NUCLEOTIDE SEQUENCE [LARGE SCALE GENOMIC DNA]</scope>
</reference>
<keyword evidence="1" id="KW-0812">Transmembrane</keyword>
<dbReference type="Proteomes" id="UP001497453">
    <property type="component" value="Chromosome 6"/>
</dbReference>
<sequence>MSLTIAAIASISLIAYACLVPAPVLVYDREKSRGIRESEQTYPDELDDIERLRYPAITRTMAGSIPLAAQLAWK</sequence>
<feature type="transmembrane region" description="Helical" evidence="1">
    <location>
        <begin position="6"/>
        <end position="27"/>
    </location>
</feature>
<gene>
    <name evidence="2" type="ORF">GFSPODELE1_LOCUS8306</name>
</gene>
<accession>A0ABP1DU68</accession>
<keyword evidence="1" id="KW-0472">Membrane</keyword>
<keyword evidence="3" id="KW-1185">Reference proteome</keyword>
<proteinExistence type="predicted"/>
<dbReference type="EMBL" id="OZ037949">
    <property type="protein sequence ID" value="CAL1711362.1"/>
    <property type="molecule type" value="Genomic_DNA"/>
</dbReference>
<organism evidence="2 3">
    <name type="scientific">Somion occarium</name>
    <dbReference type="NCBI Taxonomy" id="3059160"/>
    <lineage>
        <taxon>Eukaryota</taxon>
        <taxon>Fungi</taxon>
        <taxon>Dikarya</taxon>
        <taxon>Basidiomycota</taxon>
        <taxon>Agaricomycotina</taxon>
        <taxon>Agaricomycetes</taxon>
        <taxon>Polyporales</taxon>
        <taxon>Cerrenaceae</taxon>
        <taxon>Somion</taxon>
    </lineage>
</organism>
<evidence type="ECO:0000313" key="2">
    <source>
        <dbReference type="EMBL" id="CAL1711362.1"/>
    </source>
</evidence>
<keyword evidence="1" id="KW-1133">Transmembrane helix</keyword>
<name>A0ABP1DU68_9APHY</name>
<evidence type="ECO:0000256" key="1">
    <source>
        <dbReference type="SAM" id="Phobius"/>
    </source>
</evidence>